<dbReference type="AlphaFoldDB" id="A0A2V4MZT5"/>
<dbReference type="Proteomes" id="UP000248039">
    <property type="component" value="Unassembled WGS sequence"/>
</dbReference>
<protein>
    <submittedName>
        <fullName evidence="1">Uncharacterized protein</fullName>
    </submittedName>
</protein>
<name>A0A2V4MZT5_9ACTN</name>
<gene>
    <name evidence="1" type="ORF">C7C46_20435</name>
</gene>
<dbReference type="RefSeq" id="WP_110671320.1">
    <property type="nucleotide sequence ID" value="NZ_PYBW01000074.1"/>
</dbReference>
<proteinExistence type="predicted"/>
<dbReference type="OrthoDB" id="3472681at2"/>
<accession>A0A2V4MZT5</accession>
<keyword evidence="2" id="KW-1185">Reference proteome</keyword>
<comment type="caution">
    <text evidence="1">The sequence shown here is derived from an EMBL/GenBank/DDBJ whole genome shotgun (WGS) entry which is preliminary data.</text>
</comment>
<organism evidence="1 2">
    <name type="scientific">Streptomyces tateyamensis</name>
    <dbReference type="NCBI Taxonomy" id="565073"/>
    <lineage>
        <taxon>Bacteria</taxon>
        <taxon>Bacillati</taxon>
        <taxon>Actinomycetota</taxon>
        <taxon>Actinomycetes</taxon>
        <taxon>Kitasatosporales</taxon>
        <taxon>Streptomycetaceae</taxon>
        <taxon>Streptomyces</taxon>
    </lineage>
</organism>
<evidence type="ECO:0000313" key="1">
    <source>
        <dbReference type="EMBL" id="PYC77096.1"/>
    </source>
</evidence>
<evidence type="ECO:0000313" key="2">
    <source>
        <dbReference type="Proteomes" id="UP000248039"/>
    </source>
</evidence>
<reference evidence="1 2" key="1">
    <citation type="submission" date="2018-03" db="EMBL/GenBank/DDBJ databases">
        <title>Bioinformatic expansion and discovery of thiopeptide antibiotics.</title>
        <authorList>
            <person name="Schwalen C.J."/>
            <person name="Hudson G.A."/>
            <person name="Mitchell D.A."/>
        </authorList>
    </citation>
    <scope>NUCLEOTIDE SEQUENCE [LARGE SCALE GENOMIC DNA]</scope>
    <source>
        <strain evidence="1 2">ATCC 21389</strain>
    </source>
</reference>
<dbReference type="EMBL" id="PYBW01000074">
    <property type="protein sequence ID" value="PYC77096.1"/>
    <property type="molecule type" value="Genomic_DNA"/>
</dbReference>
<sequence>MSSPCDPANASAGDVGAALMVVDSRLKALYDGTGVPDPRQQELLNQYAASLGPQGIEALVDGACTLIYMFMCWLRAAYEDHEKDPIEEVVPSVVATMRMMPKTFRPEVIPTMAGLLVAAGTGLSPNLWRAQYGRWTAAEMNPLEATAVLLADHINRITGDDHEFATRLISNALSQAERDEDEDMVEGDVRADE</sequence>